<reference evidence="4 5" key="1">
    <citation type="submission" date="2024-10" db="EMBL/GenBank/DDBJ databases">
        <title>Updated reference genomes for cyclostephanoid diatoms.</title>
        <authorList>
            <person name="Roberts W.R."/>
            <person name="Alverson A.J."/>
        </authorList>
    </citation>
    <scope>NUCLEOTIDE SEQUENCE [LARGE SCALE GENOMIC DNA]</scope>
    <source>
        <strain evidence="4 5">AJA276-08</strain>
    </source>
</reference>
<evidence type="ECO:0008006" key="6">
    <source>
        <dbReference type="Google" id="ProtNLM"/>
    </source>
</evidence>
<protein>
    <recommendedName>
        <fullName evidence="6">DUF262 domain-containing protein</fullName>
    </recommendedName>
</protein>
<organism evidence="4 5">
    <name type="scientific">Stephanodiscus triporus</name>
    <dbReference type="NCBI Taxonomy" id="2934178"/>
    <lineage>
        <taxon>Eukaryota</taxon>
        <taxon>Sar</taxon>
        <taxon>Stramenopiles</taxon>
        <taxon>Ochrophyta</taxon>
        <taxon>Bacillariophyta</taxon>
        <taxon>Coscinodiscophyceae</taxon>
        <taxon>Thalassiosirophycidae</taxon>
        <taxon>Stephanodiscales</taxon>
        <taxon>Stephanodiscaceae</taxon>
        <taxon>Stephanodiscus</taxon>
    </lineage>
</organism>
<dbReference type="Pfam" id="PF07510">
    <property type="entry name" value="GmrSD_C"/>
    <property type="match status" value="1"/>
</dbReference>
<accession>A0ABD3NJX4</accession>
<comment type="caution">
    <text evidence="4">The sequence shown here is derived from an EMBL/GenBank/DDBJ whole genome shotgun (WGS) entry which is preliminary data.</text>
</comment>
<feature type="signal peptide" evidence="1">
    <location>
        <begin position="1"/>
        <end position="18"/>
    </location>
</feature>
<dbReference type="InterPro" id="IPR004919">
    <property type="entry name" value="GmrSD_N"/>
</dbReference>
<feature type="chain" id="PRO_5044842268" description="DUF262 domain-containing protein" evidence="1">
    <location>
        <begin position="19"/>
        <end position="811"/>
    </location>
</feature>
<evidence type="ECO:0000313" key="4">
    <source>
        <dbReference type="EMBL" id="KAL3776230.1"/>
    </source>
</evidence>
<sequence>MRALIIPIGIVLPAAAAAFVAIAPNAKLSTFVGPPCPSRAALSLSSLSDDVGGDNRSSPLPLPFFAAAPPQQQQQPSAAAAAATVTLRLPLGTIFDGRDYTFVTESNVRSYEWTTREVDLLMDDLIDAASLGGGGRVPTGLRGGQVHPVSDYELSQIVIVPTLDWDPNRFGLGNRYDVYDGQQRLVTLNLLLAGLRDSFRREADELSSSSRLAGGGGKRAVALAATAHEISGMLMPTKVRKSDVLRITLRRRDNVLLERILIGSVDDGNTEEAHGDADDDIVVGGQSSSLAETATPAAAPPAMAAIAPHKYPHMSTKEKMAMLSYLSPANSRIFENFVHLANRLASLSTRERLRLLDYVVERVHLLVCIPETSRIARNIVLSQQGRRNGMDNEPIDDFKGLVCFRYTLDEDDMYRTFDSWDVLAAEPSSMKRTRDGANDDQATAIAGGTVRSVGRDVLSSACLLRASAVLRTKIRSSRDRGGGDEVYEWERWLRRQLLVRNDQGMNEKLYSDDPAQQQVPSWQGKDFFVEEIEPAAIALYKFRTGQWDEFDFLSKTSTRNQRDTTVARLNFLRDITLVVSSAKEAEIVALELLLRVEHGDEASGGSSMLFRYLDDILPLIEKTALWMALTRPSSMQRQARVLALLDSMDDFDSVGGLGAQSLGFSDMVVASLREAMNSFEFGATTGGKRLAAAILKRMNAHLMIEEKKNVPDGSNNASTVDLIQQHWTSEEGEGLMNLIGNMALVSSSSLPSPRSSRAKTGSSWENKIKRYKKEPWILTRQVAEFDQWDMDEAHNQQRDILSLMDLVWSFE</sequence>
<dbReference type="Proteomes" id="UP001530315">
    <property type="component" value="Unassembled WGS sequence"/>
</dbReference>
<dbReference type="EMBL" id="JALLAZ020001364">
    <property type="protein sequence ID" value="KAL3776230.1"/>
    <property type="molecule type" value="Genomic_DNA"/>
</dbReference>
<evidence type="ECO:0000256" key="1">
    <source>
        <dbReference type="SAM" id="SignalP"/>
    </source>
</evidence>
<feature type="domain" description="GmrSD restriction endonucleases N-terminal" evidence="2">
    <location>
        <begin position="109"/>
        <end position="201"/>
    </location>
</feature>
<dbReference type="Pfam" id="PF03235">
    <property type="entry name" value="GmrSD_N"/>
    <property type="match status" value="1"/>
</dbReference>
<dbReference type="AlphaFoldDB" id="A0ABD3NJX4"/>
<feature type="domain" description="GmrSD restriction endonucleases C-terminal" evidence="3">
    <location>
        <begin position="724"/>
        <end position="801"/>
    </location>
</feature>
<dbReference type="PANTHER" id="PTHR35149:SF2">
    <property type="entry name" value="DUF262 DOMAIN-CONTAINING PROTEIN"/>
    <property type="match status" value="1"/>
</dbReference>
<evidence type="ECO:0000259" key="2">
    <source>
        <dbReference type="Pfam" id="PF03235"/>
    </source>
</evidence>
<gene>
    <name evidence="4" type="ORF">ACHAW5_008261</name>
</gene>
<keyword evidence="5" id="KW-1185">Reference proteome</keyword>
<evidence type="ECO:0000313" key="5">
    <source>
        <dbReference type="Proteomes" id="UP001530315"/>
    </source>
</evidence>
<keyword evidence="1" id="KW-0732">Signal</keyword>
<dbReference type="InterPro" id="IPR011089">
    <property type="entry name" value="GmrSD_C"/>
</dbReference>
<name>A0ABD3NJX4_9STRA</name>
<proteinExistence type="predicted"/>
<evidence type="ECO:0000259" key="3">
    <source>
        <dbReference type="Pfam" id="PF07510"/>
    </source>
</evidence>
<dbReference type="PANTHER" id="PTHR35149">
    <property type="entry name" value="SLL5132 PROTEIN"/>
    <property type="match status" value="1"/>
</dbReference>